<gene>
    <name evidence="2" type="ORF">LCGC14_2422920</name>
</gene>
<dbReference type="AlphaFoldDB" id="A0A0F9EID4"/>
<comment type="caution">
    <text evidence="2">The sequence shown here is derived from an EMBL/GenBank/DDBJ whole genome shotgun (WGS) entry which is preliminary data.</text>
</comment>
<feature type="domain" description="AbiTii" evidence="1">
    <location>
        <begin position="5"/>
        <end position="188"/>
    </location>
</feature>
<dbReference type="Pfam" id="PF18864">
    <property type="entry name" value="AbiTii"/>
    <property type="match status" value="1"/>
</dbReference>
<proteinExistence type="predicted"/>
<evidence type="ECO:0000259" key="1">
    <source>
        <dbReference type="Pfam" id="PF18864"/>
    </source>
</evidence>
<organism evidence="2">
    <name type="scientific">marine sediment metagenome</name>
    <dbReference type="NCBI Taxonomy" id="412755"/>
    <lineage>
        <taxon>unclassified sequences</taxon>
        <taxon>metagenomes</taxon>
        <taxon>ecological metagenomes</taxon>
    </lineage>
</organism>
<sequence length="269" mass="30355">MDINWINNIVNDLTNPDYRLSNTILKVKVLALKSNNEKLKSWVQNEINGYKDLDVPDYRVIKVGIYGNMVQDRGFGEFQTRQEFPLSIYHLSEEIQESLRTAKIKGSIADLEEMVIAKGEYSIVVPPMLYSELSAAFKNDWKIETAWQSIPKNIIQGIIVKIKSKLIDFLVEISEVIGQGENISILKDQPNVDNIFDKTIGQIIGDTVNISVGTENIQSINSGEYSSSNVAIGNNINQSITQDIKTDVKDFMVWDLASDIPERIKDLRG</sequence>
<feature type="non-terminal residue" evidence="2">
    <location>
        <position position="269"/>
    </location>
</feature>
<protein>
    <recommendedName>
        <fullName evidence="1">AbiTii domain-containing protein</fullName>
    </recommendedName>
</protein>
<name>A0A0F9EID4_9ZZZZ</name>
<accession>A0A0F9EID4</accession>
<evidence type="ECO:0000313" key="2">
    <source>
        <dbReference type="EMBL" id="KKL23683.1"/>
    </source>
</evidence>
<dbReference type="InterPro" id="IPR041304">
    <property type="entry name" value="AbiTii"/>
</dbReference>
<dbReference type="EMBL" id="LAZR01036884">
    <property type="protein sequence ID" value="KKL23683.1"/>
    <property type="molecule type" value="Genomic_DNA"/>
</dbReference>
<reference evidence="2" key="1">
    <citation type="journal article" date="2015" name="Nature">
        <title>Complex archaea that bridge the gap between prokaryotes and eukaryotes.</title>
        <authorList>
            <person name="Spang A."/>
            <person name="Saw J.H."/>
            <person name="Jorgensen S.L."/>
            <person name="Zaremba-Niedzwiedzka K."/>
            <person name="Martijn J."/>
            <person name="Lind A.E."/>
            <person name="van Eijk R."/>
            <person name="Schleper C."/>
            <person name="Guy L."/>
            <person name="Ettema T.J."/>
        </authorList>
    </citation>
    <scope>NUCLEOTIDE SEQUENCE</scope>
</reference>